<evidence type="ECO:0000313" key="1">
    <source>
        <dbReference type="EMBL" id="KAF0046401.1"/>
    </source>
</evidence>
<accession>A0A6A4TUP8</accession>
<dbReference type="AlphaFoldDB" id="A0A6A4TUP8"/>
<proteinExistence type="predicted"/>
<evidence type="ECO:0000313" key="2">
    <source>
        <dbReference type="Proteomes" id="UP000438429"/>
    </source>
</evidence>
<reference evidence="1 2" key="1">
    <citation type="submission" date="2019-06" db="EMBL/GenBank/DDBJ databases">
        <title>Draft genomes of female and male turbot (Scophthalmus maximus).</title>
        <authorList>
            <person name="Xu H."/>
            <person name="Xu X.-W."/>
            <person name="Shao C."/>
            <person name="Chen S."/>
        </authorList>
    </citation>
    <scope>NUCLEOTIDE SEQUENCE [LARGE SCALE GENOMIC DNA]</scope>
    <source>
        <strain evidence="1">Ysfricsl-2016a</strain>
        <tissue evidence="1">Blood</tissue>
    </source>
</reference>
<dbReference type="Proteomes" id="UP000438429">
    <property type="component" value="Unassembled WGS sequence"/>
</dbReference>
<dbReference type="EMBL" id="VEVO01000001">
    <property type="protein sequence ID" value="KAF0046401.1"/>
    <property type="molecule type" value="Genomic_DNA"/>
</dbReference>
<gene>
    <name evidence="1" type="ORF">F2P81_000034</name>
</gene>
<sequence>MLSGSSEIWLVSVRADTELLRFIRCVCAVRCALCCCSLRTAPVAPPPGIGTLRVCDTGTRIQPTEKRSAGRSRWRGCRCRCLSPGQGAPAPTLPPEGEELSARSSIFPGSLPAPRRAPVLFISAAPARLRCGVTGIYAELSTRRLFHLSRANWLRSTDVGDGVAFKSVAHQTTEGKKKLLKWREKWKNTSCGALLEAAGGGCGDTERLRQTIDPLVRRPSDVSCEGRREAALSVLPLWNLSQGNVRR</sequence>
<name>A0A6A4TUP8_SCOMX</name>
<organism evidence="1 2">
    <name type="scientific">Scophthalmus maximus</name>
    <name type="common">Turbot</name>
    <name type="synonym">Psetta maxima</name>
    <dbReference type="NCBI Taxonomy" id="52904"/>
    <lineage>
        <taxon>Eukaryota</taxon>
        <taxon>Metazoa</taxon>
        <taxon>Chordata</taxon>
        <taxon>Craniata</taxon>
        <taxon>Vertebrata</taxon>
        <taxon>Euteleostomi</taxon>
        <taxon>Actinopterygii</taxon>
        <taxon>Neopterygii</taxon>
        <taxon>Teleostei</taxon>
        <taxon>Neoteleostei</taxon>
        <taxon>Acanthomorphata</taxon>
        <taxon>Carangaria</taxon>
        <taxon>Pleuronectiformes</taxon>
        <taxon>Pleuronectoidei</taxon>
        <taxon>Scophthalmidae</taxon>
        <taxon>Scophthalmus</taxon>
    </lineage>
</organism>
<comment type="caution">
    <text evidence="1">The sequence shown here is derived from an EMBL/GenBank/DDBJ whole genome shotgun (WGS) entry which is preliminary data.</text>
</comment>
<protein>
    <submittedName>
        <fullName evidence="1">Uncharacterized protein</fullName>
    </submittedName>
</protein>